<dbReference type="PROSITE" id="PS50003">
    <property type="entry name" value="PH_DOMAIN"/>
    <property type="match status" value="1"/>
</dbReference>
<dbReference type="InterPro" id="IPR047225">
    <property type="entry name" value="PH_GRAF"/>
</dbReference>
<gene>
    <name evidence="2" type="primary">LOC115214078</name>
</gene>
<dbReference type="InterPro" id="IPR011993">
    <property type="entry name" value="PH-like_dom_sf"/>
</dbReference>
<sequence>MGLRPLEFAECLTDSPYFRENLHEHEKELERTSKSIKSLIACGKELINAARNLSKAQKAFSQNLQEFRFETIGNQQTDDEVVIAASLKEFGDCFLAIEEVFERMLDKAKDMFLAPLERFRKENIGKAKEEKKQFEKQTSKFCASQERYLNLKPKTNDTTFQEADAALVLEGKHFYQASMKYVLLLQEVQEKKKFDFVEIILTFISNWLTVYHQGHEVAREFKTNMSDLQLRLQNTRENFNSTRDEAELLMNKMLETRGSRGEFTLAPKDCSRQGYLFLMEKKALGTNWTKCYCRYFKEHKTFSMIPYNQMVGKLSQPETGTLMSCIRRASDSIDKRFCFDITISDKPTVIFTFQALSEDDRHLWLDAMDGKEPTYQTPNKTSEETYILDNIGFQFINKCIGSIERKGLTDQGLYRLVGVNSKVNRLVNMGLDRRKVDKLCLDDAGTWEVKTITSSIKHYLRSLPEPLMTFRLHENFITAAKRESKLLRFHDIHSLVHKLPQKNFKMLDLLCSHLKRVSDKSDINLMTVANLGVCFGPTLMRPEEETVAAIMDIKFCNIVIEILIGNYEEIFKQTPVDIGLLDDLEDCKLSPAESTTTTKKSLENQALPSGASSHGIPPSPVPATHYSNVSSTVNSSPGLPKSGPFSEHGSPKYAAPVVMRSHNLPKTRQQGIGHGHLSQVGAAIGGVHMTGHDPSRGSSTSGSSESLNSYKSPSTNPSPQLDSNRRGPIMPAMFTSAPASAFSGSKIQTLGDIGTFGSIKRRNATESYAGGGGGGSGGLSVGGGALRSSMHSGTTSSNVGLLPDSSSAMSKSMTEQRLRTVRTLYNCQAENDSELSFHANQFIYQVKPSQEACWLEGTLDGVTGLIPENYVEYVD</sequence>
<dbReference type="CDD" id="cd07602">
    <property type="entry name" value="BAR_RhoGAP_OPHN1-like"/>
    <property type="match status" value="1"/>
</dbReference>
<dbReference type="Pfam" id="PF00620">
    <property type="entry name" value="RhoGAP"/>
    <property type="match status" value="1"/>
</dbReference>
<evidence type="ECO:0000313" key="2">
    <source>
        <dbReference type="RefSeq" id="XP_029638983.1"/>
    </source>
</evidence>
<dbReference type="SMART" id="SM00324">
    <property type="entry name" value="RhoGAP"/>
    <property type="match status" value="1"/>
</dbReference>
<dbReference type="Gene3D" id="2.30.30.40">
    <property type="entry name" value="SH3 Domains"/>
    <property type="match status" value="1"/>
</dbReference>
<dbReference type="Gene3D" id="1.10.555.10">
    <property type="entry name" value="Rho GTPase activation protein"/>
    <property type="match status" value="1"/>
</dbReference>
<dbReference type="PANTHER" id="PTHR12552:SF1">
    <property type="entry name" value="RHO GTPASE-ACTIVATING PROTEIN GRAF"/>
    <property type="match status" value="1"/>
</dbReference>
<dbReference type="Proteomes" id="UP000515154">
    <property type="component" value="Linkage group LG7"/>
</dbReference>
<dbReference type="InterPro" id="IPR001452">
    <property type="entry name" value="SH3_domain"/>
</dbReference>
<name>A0A6P7SLV5_9MOLL</name>
<dbReference type="GO" id="GO:0007165">
    <property type="term" value="P:signal transduction"/>
    <property type="evidence" value="ECO:0007669"/>
    <property type="project" value="InterPro"/>
</dbReference>
<reference evidence="2" key="1">
    <citation type="submission" date="2025-08" db="UniProtKB">
        <authorList>
            <consortium name="RefSeq"/>
        </authorList>
    </citation>
    <scope>IDENTIFICATION</scope>
</reference>
<evidence type="ECO:0000313" key="1">
    <source>
        <dbReference type="Proteomes" id="UP000515154"/>
    </source>
</evidence>
<dbReference type="PANTHER" id="PTHR12552">
    <property type="entry name" value="OLIGOPHRENIN 1"/>
    <property type="match status" value="1"/>
</dbReference>
<dbReference type="SUPFAM" id="SSF48350">
    <property type="entry name" value="GTPase activation domain, GAP"/>
    <property type="match status" value="1"/>
</dbReference>
<dbReference type="GO" id="GO:0005096">
    <property type="term" value="F:GTPase activator activity"/>
    <property type="evidence" value="ECO:0007669"/>
    <property type="project" value="UniProtKB-KW"/>
</dbReference>
<dbReference type="InterPro" id="IPR001849">
    <property type="entry name" value="PH_domain"/>
</dbReference>
<dbReference type="InterPro" id="IPR004148">
    <property type="entry name" value="BAR_dom"/>
</dbReference>
<organism evidence="1 2">
    <name type="scientific">Octopus sinensis</name>
    <name type="common">East Asian common octopus</name>
    <dbReference type="NCBI Taxonomy" id="2607531"/>
    <lineage>
        <taxon>Eukaryota</taxon>
        <taxon>Metazoa</taxon>
        <taxon>Spiralia</taxon>
        <taxon>Lophotrochozoa</taxon>
        <taxon>Mollusca</taxon>
        <taxon>Cephalopoda</taxon>
        <taxon>Coleoidea</taxon>
        <taxon>Octopodiformes</taxon>
        <taxon>Octopoda</taxon>
        <taxon>Incirrata</taxon>
        <taxon>Octopodidae</taxon>
        <taxon>Octopus</taxon>
    </lineage>
</organism>
<dbReference type="SUPFAM" id="SSF50729">
    <property type="entry name" value="PH domain-like"/>
    <property type="match status" value="1"/>
</dbReference>
<dbReference type="KEGG" id="osn:115214078"/>
<keyword evidence="1" id="KW-1185">Reference proteome</keyword>
<dbReference type="FunFam" id="1.20.1270.60:FF:000001">
    <property type="entry name" value="Rho GTPase-activating protein 26"/>
    <property type="match status" value="1"/>
</dbReference>
<dbReference type="InterPro" id="IPR027267">
    <property type="entry name" value="AH/BAR_dom_sf"/>
</dbReference>
<dbReference type="InterPro" id="IPR000198">
    <property type="entry name" value="RhoGAP_dom"/>
</dbReference>
<dbReference type="AlphaFoldDB" id="A0A6P7SLV5"/>
<protein>
    <submittedName>
        <fullName evidence="2">Rho GTPase-activating protein 26-like</fullName>
    </submittedName>
</protein>
<accession>A0A6P7SLV5</accession>
<dbReference type="PROSITE" id="PS50238">
    <property type="entry name" value="RHOGAP"/>
    <property type="match status" value="1"/>
</dbReference>
<dbReference type="InterPro" id="IPR036028">
    <property type="entry name" value="SH3-like_dom_sf"/>
</dbReference>
<dbReference type="SMART" id="SM00233">
    <property type="entry name" value="PH"/>
    <property type="match status" value="1"/>
</dbReference>
<dbReference type="FunFam" id="1.10.555.10:FF:000006">
    <property type="entry name" value="Rho GTPase activating protein 26"/>
    <property type="match status" value="1"/>
</dbReference>
<dbReference type="GO" id="GO:0005737">
    <property type="term" value="C:cytoplasm"/>
    <property type="evidence" value="ECO:0007669"/>
    <property type="project" value="InterPro"/>
</dbReference>
<dbReference type="Pfam" id="PF00169">
    <property type="entry name" value="PH"/>
    <property type="match status" value="1"/>
</dbReference>
<dbReference type="Gene3D" id="2.30.29.30">
    <property type="entry name" value="Pleckstrin-homology domain (PH domain)/Phosphotyrosine-binding domain (PTB)"/>
    <property type="match status" value="1"/>
</dbReference>
<dbReference type="Pfam" id="PF14604">
    <property type="entry name" value="SH3_9"/>
    <property type="match status" value="1"/>
</dbReference>
<dbReference type="Gene3D" id="1.20.1270.60">
    <property type="entry name" value="Arfaptin homology (AH) domain/BAR domain"/>
    <property type="match status" value="1"/>
</dbReference>
<dbReference type="CDD" id="cd01249">
    <property type="entry name" value="BAR-PH_GRAF_family"/>
    <property type="match status" value="1"/>
</dbReference>
<dbReference type="PROSITE" id="PS50002">
    <property type="entry name" value="SH3"/>
    <property type="match status" value="1"/>
</dbReference>
<dbReference type="SUPFAM" id="SSF103657">
    <property type="entry name" value="BAR/IMD domain-like"/>
    <property type="match status" value="1"/>
</dbReference>
<dbReference type="SUPFAM" id="SSF50044">
    <property type="entry name" value="SH3-domain"/>
    <property type="match status" value="1"/>
</dbReference>
<dbReference type="InterPro" id="IPR008936">
    <property type="entry name" value="Rho_GTPase_activation_prot"/>
</dbReference>
<proteinExistence type="predicted"/>
<dbReference type="RefSeq" id="XP_029638983.1">
    <property type="nucleotide sequence ID" value="XM_029783123.2"/>
</dbReference>
<dbReference type="Pfam" id="PF16746">
    <property type="entry name" value="BAR_3"/>
    <property type="match status" value="1"/>
</dbReference>
<dbReference type="SMART" id="SM00326">
    <property type="entry name" value="SH3"/>
    <property type="match status" value="1"/>
</dbReference>
<dbReference type="InterPro" id="IPR047234">
    <property type="entry name" value="GRAF_fam"/>
</dbReference>